<evidence type="ECO:0000256" key="6">
    <source>
        <dbReference type="PIRSR" id="PIRSR000429-1"/>
    </source>
</evidence>
<dbReference type="Pfam" id="PF02803">
    <property type="entry name" value="Thiolase_C"/>
    <property type="match status" value="1"/>
</dbReference>
<organism evidence="10 11">
    <name type="scientific">Psychracetigena formicireducens</name>
    <dbReference type="NCBI Taxonomy" id="2986056"/>
    <lineage>
        <taxon>Bacteria</taxon>
        <taxon>Bacillati</taxon>
        <taxon>Candidatus Lithacetigenota</taxon>
        <taxon>Candidatus Psychracetigena</taxon>
    </lineage>
</organism>
<sequence>MTTNIVISHPLRTAIGSFGGTVKDLSASDLGVIVLKSIISHSKIDPLEISDCILGNVLQAGQGMNPARQVVLKSGLPVTIPAITINRVCASGLQSIISAAQSIKSGDGKVIIAGGIENMDMAPYYLKKARYGYRLSLPSEEMIDGMVYDGLWDIFNNVHMGLTAEYISEKYSISREEQDNFAYNSHLKALKAISEGRFIAQITPIELPSKKEVILFKEDEYPRKDTTLDKLSTLKPVFKKDGTVTAGNSSGINDGAALMLISSEDTAERLGLKVMGRLVSYALAGLEPNLMGMGPVPAIISALEKARLTLNDIDLFEINEAFAAQALGVIKELQIPEEKNNVNGGAIALGHPIGSSGAILMVKLLHEMERQQKKLGLVSLCVGGGMGIAAIVSR</sequence>
<comment type="similarity">
    <text evidence="1 7">Belongs to the thiolase-like superfamily. Thiolase family.</text>
</comment>
<evidence type="ECO:0000256" key="5">
    <source>
        <dbReference type="ARBA" id="ARBA00030755"/>
    </source>
</evidence>
<comment type="caution">
    <text evidence="10">The sequence shown here is derived from an EMBL/GenBank/DDBJ whole genome shotgun (WGS) entry which is preliminary data.</text>
</comment>
<dbReference type="PROSITE" id="PS00098">
    <property type="entry name" value="THIOLASE_1"/>
    <property type="match status" value="1"/>
</dbReference>
<dbReference type="EC" id="2.3.1.9" evidence="2"/>
<evidence type="ECO:0000256" key="1">
    <source>
        <dbReference type="ARBA" id="ARBA00010982"/>
    </source>
</evidence>
<dbReference type="PIRSF" id="PIRSF000429">
    <property type="entry name" value="Ac-CoA_Ac_transf"/>
    <property type="match status" value="1"/>
</dbReference>
<dbReference type="FunFam" id="3.40.47.10:FF:000010">
    <property type="entry name" value="Acetyl-CoA acetyltransferase (Thiolase)"/>
    <property type="match status" value="1"/>
</dbReference>
<dbReference type="PANTHER" id="PTHR18919">
    <property type="entry name" value="ACETYL-COA C-ACYLTRANSFERASE"/>
    <property type="match status" value="1"/>
</dbReference>
<dbReference type="InterPro" id="IPR020610">
    <property type="entry name" value="Thiolase_AS"/>
</dbReference>
<dbReference type="GO" id="GO:0003985">
    <property type="term" value="F:acetyl-CoA C-acetyltransferase activity"/>
    <property type="evidence" value="ECO:0007669"/>
    <property type="project" value="UniProtKB-EC"/>
</dbReference>
<dbReference type="CDD" id="cd00751">
    <property type="entry name" value="thiolase"/>
    <property type="match status" value="1"/>
</dbReference>
<feature type="domain" description="Thiolase C-terminal" evidence="9">
    <location>
        <begin position="273"/>
        <end position="393"/>
    </location>
</feature>
<feature type="active site" description="Acyl-thioester intermediate" evidence="6">
    <location>
        <position position="89"/>
    </location>
</feature>
<feature type="domain" description="Thiolase N-terminal" evidence="8">
    <location>
        <begin position="5"/>
        <end position="265"/>
    </location>
</feature>
<accession>A0A9E2F4V7</accession>
<dbReference type="NCBIfam" id="TIGR01930">
    <property type="entry name" value="AcCoA-C-Actrans"/>
    <property type="match status" value="1"/>
</dbReference>
<reference evidence="10 11" key="1">
    <citation type="journal article" date="2021" name="bioRxiv">
        <title>Unique metabolic strategies in Hadean analogues reveal hints for primordial physiology.</title>
        <authorList>
            <person name="Nobu M.K."/>
            <person name="Nakai R."/>
            <person name="Tamazawa S."/>
            <person name="Mori H."/>
            <person name="Toyoda A."/>
            <person name="Ijiri A."/>
            <person name="Suzuki S."/>
            <person name="Kurokawa K."/>
            <person name="Kamagata Y."/>
            <person name="Tamaki H."/>
        </authorList>
    </citation>
    <scope>NUCLEOTIDE SEQUENCE [LARGE SCALE GENOMIC DNA]</scope>
    <source>
        <strain evidence="10">BS525</strain>
    </source>
</reference>
<evidence type="ECO:0000256" key="7">
    <source>
        <dbReference type="RuleBase" id="RU003557"/>
    </source>
</evidence>
<dbReference type="Gene3D" id="3.40.47.10">
    <property type="match status" value="2"/>
</dbReference>
<dbReference type="Pfam" id="PF00108">
    <property type="entry name" value="Thiolase_N"/>
    <property type="match status" value="1"/>
</dbReference>
<dbReference type="PROSITE" id="PS00737">
    <property type="entry name" value="THIOLASE_2"/>
    <property type="match status" value="1"/>
</dbReference>
<keyword evidence="4 7" id="KW-0012">Acyltransferase</keyword>
<gene>
    <name evidence="10" type="primary">thlA</name>
    <name evidence="10" type="ORF">DDT42_01367</name>
</gene>
<evidence type="ECO:0000313" key="11">
    <source>
        <dbReference type="Proteomes" id="UP000811545"/>
    </source>
</evidence>
<protein>
    <recommendedName>
        <fullName evidence="2">acetyl-CoA C-acetyltransferase</fullName>
        <ecNumber evidence="2">2.3.1.9</ecNumber>
    </recommendedName>
    <alternativeName>
        <fullName evidence="5">Acetoacetyl-CoA thiolase</fullName>
    </alternativeName>
</protein>
<dbReference type="InterPro" id="IPR002155">
    <property type="entry name" value="Thiolase"/>
</dbReference>
<dbReference type="EMBL" id="QLTW01000103">
    <property type="protein sequence ID" value="MBT9145496.1"/>
    <property type="molecule type" value="Genomic_DNA"/>
</dbReference>
<dbReference type="InterPro" id="IPR020617">
    <property type="entry name" value="Thiolase_C"/>
</dbReference>
<dbReference type="InterPro" id="IPR020616">
    <property type="entry name" value="Thiolase_N"/>
</dbReference>
<dbReference type="SUPFAM" id="SSF53901">
    <property type="entry name" value="Thiolase-like"/>
    <property type="match status" value="2"/>
</dbReference>
<proteinExistence type="inferred from homology"/>
<dbReference type="PANTHER" id="PTHR18919:SF107">
    <property type="entry name" value="ACETYL-COA ACETYLTRANSFERASE, CYTOSOLIC"/>
    <property type="match status" value="1"/>
</dbReference>
<dbReference type="InterPro" id="IPR016039">
    <property type="entry name" value="Thiolase-like"/>
</dbReference>
<evidence type="ECO:0000256" key="4">
    <source>
        <dbReference type="ARBA" id="ARBA00023315"/>
    </source>
</evidence>
<feature type="active site" description="Proton acceptor" evidence="6">
    <location>
        <position position="351"/>
    </location>
</feature>
<name>A0A9E2F4V7_PSYF1</name>
<feature type="active site" description="Proton acceptor" evidence="6">
    <location>
        <position position="381"/>
    </location>
</feature>
<dbReference type="InterPro" id="IPR020613">
    <property type="entry name" value="Thiolase_CS"/>
</dbReference>
<dbReference type="PROSITE" id="PS00099">
    <property type="entry name" value="THIOLASE_3"/>
    <property type="match status" value="1"/>
</dbReference>
<dbReference type="InterPro" id="IPR020615">
    <property type="entry name" value="Thiolase_acyl_enz_int_AS"/>
</dbReference>
<evidence type="ECO:0000313" key="10">
    <source>
        <dbReference type="EMBL" id="MBT9145496.1"/>
    </source>
</evidence>
<dbReference type="Proteomes" id="UP000811545">
    <property type="component" value="Unassembled WGS sequence"/>
</dbReference>
<keyword evidence="3 7" id="KW-0808">Transferase</keyword>
<evidence type="ECO:0000256" key="3">
    <source>
        <dbReference type="ARBA" id="ARBA00022679"/>
    </source>
</evidence>
<evidence type="ECO:0000259" key="8">
    <source>
        <dbReference type="Pfam" id="PF00108"/>
    </source>
</evidence>
<evidence type="ECO:0000256" key="2">
    <source>
        <dbReference type="ARBA" id="ARBA00012705"/>
    </source>
</evidence>
<evidence type="ECO:0000259" key="9">
    <source>
        <dbReference type="Pfam" id="PF02803"/>
    </source>
</evidence>
<dbReference type="AlphaFoldDB" id="A0A9E2F4V7"/>